<dbReference type="GO" id="GO:0005737">
    <property type="term" value="C:cytoplasm"/>
    <property type="evidence" value="ECO:0007669"/>
    <property type="project" value="TreeGrafter"/>
</dbReference>
<dbReference type="GO" id="GO:0051726">
    <property type="term" value="P:regulation of cell cycle"/>
    <property type="evidence" value="ECO:0007669"/>
    <property type="project" value="TreeGrafter"/>
</dbReference>
<sequence length="361" mass="40205">DNLSNDVRNSTPLLTTESTALNNNARIGISESMGNNFTSNNVEVDGCGELGPRSQHFFLVPPEHRLASEFNLMSNQRTGEPTRSLSKSSLTSTESVYSASSSSSSSSSSSQTSGYSSDDAQTHANPEVDSPVFKVLSKPSYPVYIAYEKRRESLTEWKHRDLLDPNTVAAAGFFYAADCVRCFQCGLGLRSWKPGDDIHEKHRKHRPSCPFLQLLNNLRRDKGGDDDVKKIGEFSIPNIFDCALYFFRPNDVKSYHNNFQQISTNDVSKMIEMRSKCNVDMFISCKVTPNVKTISTEVGLLQSEHKKLAEQVTCRVCNTAQVQDLFLPCGELYACSDCSKLLTHCPSCHKQILATVTVYFT</sequence>
<dbReference type="SMART" id="SM00238">
    <property type="entry name" value="BIR"/>
    <property type="match status" value="1"/>
</dbReference>
<dbReference type="Proteomes" id="UP001497497">
    <property type="component" value="Unassembled WGS sequence"/>
</dbReference>
<dbReference type="PROSITE" id="PS50143">
    <property type="entry name" value="BIR_REPEAT_2"/>
    <property type="match status" value="1"/>
</dbReference>
<evidence type="ECO:0008006" key="4">
    <source>
        <dbReference type="Google" id="ProtNLM"/>
    </source>
</evidence>
<reference evidence="2 3" key="1">
    <citation type="submission" date="2024-04" db="EMBL/GenBank/DDBJ databases">
        <authorList>
            <consortium name="Genoscope - CEA"/>
            <person name="William W."/>
        </authorList>
    </citation>
    <scope>NUCLEOTIDE SEQUENCE [LARGE SCALE GENOMIC DNA]</scope>
</reference>
<evidence type="ECO:0000313" key="2">
    <source>
        <dbReference type="EMBL" id="CAL1539062.1"/>
    </source>
</evidence>
<keyword evidence="3" id="KW-1185">Reference proteome</keyword>
<dbReference type="PANTHER" id="PTHR10044:SF139">
    <property type="entry name" value="DEATH-ASSOCIATED INHIBITOR OF APOPTOSIS 2"/>
    <property type="match status" value="1"/>
</dbReference>
<dbReference type="Gene3D" id="1.10.533.10">
    <property type="entry name" value="Death Domain, Fas"/>
    <property type="match status" value="1"/>
</dbReference>
<dbReference type="InterPro" id="IPR011029">
    <property type="entry name" value="DEATH-like_dom_sf"/>
</dbReference>
<feature type="compositionally biased region" description="Low complexity" evidence="1">
    <location>
        <begin position="98"/>
        <end position="117"/>
    </location>
</feature>
<name>A0AAV2HXZ4_LYMST</name>
<dbReference type="SUPFAM" id="SSF57924">
    <property type="entry name" value="Inhibitor of apoptosis (IAP) repeat"/>
    <property type="match status" value="1"/>
</dbReference>
<proteinExistence type="predicted"/>
<dbReference type="InterPro" id="IPR050784">
    <property type="entry name" value="IAP"/>
</dbReference>
<evidence type="ECO:0000256" key="1">
    <source>
        <dbReference type="SAM" id="MobiDB-lite"/>
    </source>
</evidence>
<evidence type="ECO:0000313" key="3">
    <source>
        <dbReference type="Proteomes" id="UP001497497"/>
    </source>
</evidence>
<dbReference type="EMBL" id="CAXITT010000324">
    <property type="protein sequence ID" value="CAL1539062.1"/>
    <property type="molecule type" value="Genomic_DNA"/>
</dbReference>
<feature type="non-terminal residue" evidence="2">
    <location>
        <position position="1"/>
    </location>
</feature>
<dbReference type="Pfam" id="PF13920">
    <property type="entry name" value="zf-C3HC4_3"/>
    <property type="match status" value="1"/>
</dbReference>
<dbReference type="AlphaFoldDB" id="A0AAV2HXZ4"/>
<gene>
    <name evidence="2" type="ORF">GSLYS_00012883001</name>
</gene>
<protein>
    <recommendedName>
        <fullName evidence="4">RING-type domain-containing protein</fullName>
    </recommendedName>
</protein>
<dbReference type="InterPro" id="IPR001370">
    <property type="entry name" value="BIR_rpt"/>
</dbReference>
<dbReference type="PANTHER" id="PTHR10044">
    <property type="entry name" value="INHIBITOR OF APOPTOSIS"/>
    <property type="match status" value="1"/>
</dbReference>
<feature type="region of interest" description="Disordered" evidence="1">
    <location>
        <begin position="98"/>
        <end position="128"/>
    </location>
</feature>
<accession>A0AAV2HXZ4</accession>
<organism evidence="2 3">
    <name type="scientific">Lymnaea stagnalis</name>
    <name type="common">Great pond snail</name>
    <name type="synonym">Helix stagnalis</name>
    <dbReference type="NCBI Taxonomy" id="6523"/>
    <lineage>
        <taxon>Eukaryota</taxon>
        <taxon>Metazoa</taxon>
        <taxon>Spiralia</taxon>
        <taxon>Lophotrochozoa</taxon>
        <taxon>Mollusca</taxon>
        <taxon>Gastropoda</taxon>
        <taxon>Heterobranchia</taxon>
        <taxon>Euthyneura</taxon>
        <taxon>Panpulmonata</taxon>
        <taxon>Hygrophila</taxon>
        <taxon>Lymnaeoidea</taxon>
        <taxon>Lymnaeidae</taxon>
        <taxon>Lymnaea</taxon>
    </lineage>
</organism>
<dbReference type="Gene3D" id="1.10.1170.10">
    <property type="entry name" value="Inhibitor Of Apoptosis Protein (2mihbC-IAP-1), Chain A"/>
    <property type="match status" value="2"/>
</dbReference>
<dbReference type="CDD" id="cd00022">
    <property type="entry name" value="BIR"/>
    <property type="match status" value="1"/>
</dbReference>
<dbReference type="GO" id="GO:0005634">
    <property type="term" value="C:nucleus"/>
    <property type="evidence" value="ECO:0007669"/>
    <property type="project" value="TreeGrafter"/>
</dbReference>
<dbReference type="Pfam" id="PF00653">
    <property type="entry name" value="BIR"/>
    <property type="match status" value="1"/>
</dbReference>
<comment type="caution">
    <text evidence="2">The sequence shown here is derived from an EMBL/GenBank/DDBJ whole genome shotgun (WGS) entry which is preliminary data.</text>
</comment>